<dbReference type="GO" id="GO:0030154">
    <property type="term" value="P:cell differentiation"/>
    <property type="evidence" value="ECO:0007669"/>
    <property type="project" value="UniProtKB-KW"/>
</dbReference>
<evidence type="ECO:0000256" key="13">
    <source>
        <dbReference type="ARBA" id="ARBA00023269"/>
    </source>
</evidence>
<evidence type="ECO:0000256" key="10">
    <source>
        <dbReference type="ARBA" id="ARBA00022871"/>
    </source>
</evidence>
<reference evidence="15 16" key="1">
    <citation type="submission" date="2009-06" db="EMBL/GenBank/DDBJ databases">
        <title>The Genome Sequence of Loxodonta africana (African elephant).</title>
        <authorList>
            <person name="Di Palma F."/>
            <person name="Heiman D."/>
            <person name="Young S."/>
            <person name="Johnson J."/>
            <person name="Lander E.S."/>
            <person name="Lindblad-Toh K."/>
        </authorList>
    </citation>
    <scope>NUCLEOTIDE SEQUENCE [LARGE SCALE GENOMIC DNA]</scope>
    <source>
        <strain evidence="15 16">Isolate ISIS603380</strain>
    </source>
</reference>
<protein>
    <recommendedName>
        <fullName evidence="4">Nuclear transition protein 2</fullName>
    </recommendedName>
</protein>
<dbReference type="GO" id="GO:0000786">
    <property type="term" value="C:nucleosome"/>
    <property type="evidence" value="ECO:0007669"/>
    <property type="project" value="UniProtKB-KW"/>
</dbReference>
<keyword evidence="9" id="KW-0862">Zinc</keyword>
<keyword evidence="8" id="KW-0221">Differentiation</keyword>
<accession>G3TQ87</accession>
<keyword evidence="13" id="KW-0544">Nucleosome core</keyword>
<dbReference type="GO" id="GO:0007283">
    <property type="term" value="P:spermatogenesis"/>
    <property type="evidence" value="ECO:0007669"/>
    <property type="project" value="UniProtKB-KW"/>
</dbReference>
<dbReference type="STRING" id="9785.ENSLAFP00000017685"/>
<evidence type="ECO:0000256" key="5">
    <source>
        <dbReference type="ARBA" id="ARBA00022454"/>
    </source>
</evidence>
<dbReference type="PANTHER" id="PTHR17488">
    <property type="entry name" value="NUCLEAR TRANSITION PROTEIN 2"/>
    <property type="match status" value="1"/>
</dbReference>
<organism evidence="15 16">
    <name type="scientific">Loxodonta africana</name>
    <name type="common">African elephant</name>
    <dbReference type="NCBI Taxonomy" id="9785"/>
    <lineage>
        <taxon>Eukaryota</taxon>
        <taxon>Metazoa</taxon>
        <taxon>Chordata</taxon>
        <taxon>Craniata</taxon>
        <taxon>Vertebrata</taxon>
        <taxon>Euteleostomi</taxon>
        <taxon>Mammalia</taxon>
        <taxon>Eutheria</taxon>
        <taxon>Afrotheria</taxon>
        <taxon>Proboscidea</taxon>
        <taxon>Elephantidae</taxon>
        <taxon>Loxodonta</taxon>
    </lineage>
</organism>
<comment type="subcellular location">
    <subcellularLocation>
        <location evidence="2">Chromosome</location>
    </subcellularLocation>
    <subcellularLocation>
        <location evidence="1">Nucleus</location>
    </subcellularLocation>
</comment>
<dbReference type="Pfam" id="PF01254">
    <property type="entry name" value="TP2"/>
    <property type="match status" value="1"/>
</dbReference>
<evidence type="ECO:0000256" key="3">
    <source>
        <dbReference type="ARBA" id="ARBA00007136"/>
    </source>
</evidence>
<sequence length="102" mass="11589">SCSHHCQACSQDCRRSQSCSQSWSSSQSPPSHRSLGHQSQSPNPRLPPRHPKKTMYSHHSPTRSTVPCSSYSKNRKTRGGKVNKRKVKRNRQAYKTKRRSSG</sequence>
<comment type="similarity">
    <text evidence="3">Belongs to the nuclear transition protein 2 family.</text>
</comment>
<dbReference type="Proteomes" id="UP000007646">
    <property type="component" value="Unassembled WGS sequence"/>
</dbReference>
<feature type="compositionally biased region" description="Basic residues" evidence="14">
    <location>
        <begin position="47"/>
        <end position="56"/>
    </location>
</feature>
<keyword evidence="12" id="KW-0539">Nucleus</keyword>
<dbReference type="AlphaFoldDB" id="G3TQ87"/>
<dbReference type="InterPro" id="IPR000678">
    <property type="entry name" value="TP2"/>
</dbReference>
<dbReference type="GO" id="GO:0007340">
    <property type="term" value="P:acrosome reaction"/>
    <property type="evidence" value="ECO:0007669"/>
    <property type="project" value="TreeGrafter"/>
</dbReference>
<evidence type="ECO:0000256" key="2">
    <source>
        <dbReference type="ARBA" id="ARBA00004286"/>
    </source>
</evidence>
<evidence type="ECO:0000256" key="9">
    <source>
        <dbReference type="ARBA" id="ARBA00022833"/>
    </source>
</evidence>
<dbReference type="GO" id="GO:0007341">
    <property type="term" value="P:penetration of zona pellucida"/>
    <property type="evidence" value="ECO:0007669"/>
    <property type="project" value="TreeGrafter"/>
</dbReference>
<dbReference type="HOGENOM" id="CLU_152028_0_0_1"/>
<dbReference type="OMA" id="SCSHHCQ"/>
<dbReference type="PANTHER" id="PTHR17488:SF0">
    <property type="entry name" value="NUCLEAR TRANSITION PROTEIN 2"/>
    <property type="match status" value="1"/>
</dbReference>
<dbReference type="InParanoid" id="G3TQ87"/>
<keyword evidence="10" id="KW-0744">Spermatogenesis</keyword>
<evidence type="ECO:0000256" key="6">
    <source>
        <dbReference type="ARBA" id="ARBA00022473"/>
    </source>
</evidence>
<feature type="region of interest" description="Disordered" evidence="14">
    <location>
        <begin position="14"/>
        <end position="102"/>
    </location>
</feature>
<evidence type="ECO:0000256" key="4">
    <source>
        <dbReference type="ARBA" id="ARBA00014084"/>
    </source>
</evidence>
<evidence type="ECO:0000256" key="11">
    <source>
        <dbReference type="ARBA" id="ARBA00023125"/>
    </source>
</evidence>
<dbReference type="Ensembl" id="ENSLAFT00000003970.3">
    <property type="protein sequence ID" value="ENSLAFP00000017685.2"/>
    <property type="gene ID" value="ENSLAFG00000003970.3"/>
</dbReference>
<keyword evidence="7" id="KW-0479">Metal-binding</keyword>
<name>G3TQ87_LOXAF</name>
<reference evidence="15" key="3">
    <citation type="submission" date="2025-09" db="UniProtKB">
        <authorList>
            <consortium name="Ensembl"/>
        </authorList>
    </citation>
    <scope>IDENTIFICATION</scope>
    <source>
        <strain evidence="15">Isolate ISIS603380</strain>
    </source>
</reference>
<keyword evidence="11" id="KW-0238">DNA-binding</keyword>
<feature type="compositionally biased region" description="Low complexity" evidence="14">
    <location>
        <begin position="14"/>
        <end position="33"/>
    </location>
</feature>
<proteinExistence type="inferred from homology"/>
<reference evidence="15" key="2">
    <citation type="submission" date="2025-08" db="UniProtKB">
        <authorList>
            <consortium name="Ensembl"/>
        </authorList>
    </citation>
    <scope>IDENTIFICATION</scope>
    <source>
        <strain evidence="15">Isolate ISIS603380</strain>
    </source>
</reference>
<evidence type="ECO:0000256" key="1">
    <source>
        <dbReference type="ARBA" id="ARBA00004123"/>
    </source>
</evidence>
<evidence type="ECO:0000256" key="7">
    <source>
        <dbReference type="ARBA" id="ARBA00022723"/>
    </source>
</evidence>
<evidence type="ECO:0000313" key="15">
    <source>
        <dbReference type="Ensembl" id="ENSLAFP00000017685.2"/>
    </source>
</evidence>
<keyword evidence="6" id="KW-0217">Developmental protein</keyword>
<evidence type="ECO:0000256" key="8">
    <source>
        <dbReference type="ARBA" id="ARBA00022782"/>
    </source>
</evidence>
<dbReference type="GO" id="GO:0005634">
    <property type="term" value="C:nucleus"/>
    <property type="evidence" value="ECO:0007669"/>
    <property type="project" value="UniProtKB-SubCell"/>
</dbReference>
<evidence type="ECO:0000256" key="12">
    <source>
        <dbReference type="ARBA" id="ARBA00023242"/>
    </source>
</evidence>
<dbReference type="GO" id="GO:0003677">
    <property type="term" value="F:DNA binding"/>
    <property type="evidence" value="ECO:0007669"/>
    <property type="project" value="UniProtKB-KW"/>
</dbReference>
<dbReference type="eggNOG" id="KOG4566">
    <property type="taxonomic scope" value="Eukaryota"/>
</dbReference>
<evidence type="ECO:0000256" key="14">
    <source>
        <dbReference type="SAM" id="MobiDB-lite"/>
    </source>
</evidence>
<feature type="compositionally biased region" description="Basic residues" evidence="14">
    <location>
        <begin position="73"/>
        <end position="102"/>
    </location>
</feature>
<evidence type="ECO:0000313" key="16">
    <source>
        <dbReference type="Proteomes" id="UP000007646"/>
    </source>
</evidence>
<feature type="compositionally biased region" description="Polar residues" evidence="14">
    <location>
        <begin position="57"/>
        <end position="72"/>
    </location>
</feature>
<keyword evidence="16" id="KW-1185">Reference proteome</keyword>
<dbReference type="GeneTree" id="ENSGT00390000008176"/>
<dbReference type="GO" id="GO:0008270">
    <property type="term" value="F:zinc ion binding"/>
    <property type="evidence" value="ECO:0007669"/>
    <property type="project" value="TreeGrafter"/>
</dbReference>
<keyword evidence="5" id="KW-0158">Chromosome</keyword>